<dbReference type="InterPro" id="IPR046722">
    <property type="entry name" value="DUF6614"/>
</dbReference>
<evidence type="ECO:0000313" key="1">
    <source>
        <dbReference type="EMBL" id="SHI30290.1"/>
    </source>
</evidence>
<sequence length="117" mass="13280">MNLYHSQIELKDGEKALAFAQAAEAWFGALVARGLIADWRLFRRKFGLASGAHSDFILEVMVEDLAQLDTAFATLGRAEDDETQRLYDRMHDMIATARHGLYRPYPDPAQRERVALV</sequence>
<dbReference type="EMBL" id="FQYO01000001">
    <property type="protein sequence ID" value="SHI30290.1"/>
    <property type="molecule type" value="Genomic_DNA"/>
</dbReference>
<reference evidence="1 2" key="1">
    <citation type="submission" date="2016-11" db="EMBL/GenBank/DDBJ databases">
        <authorList>
            <person name="Jaros S."/>
            <person name="Januszkiewicz K."/>
            <person name="Wedrychowicz H."/>
        </authorList>
    </citation>
    <scope>NUCLEOTIDE SEQUENCE [LARGE SCALE GENOMIC DNA]</scope>
    <source>
        <strain evidence="1 2">DSM 100565</strain>
    </source>
</reference>
<gene>
    <name evidence="1" type="ORF">SAMN05444417_0152</name>
</gene>
<dbReference type="OrthoDB" id="7359918at2"/>
<dbReference type="STRING" id="1447782.SAMN05444417_0152"/>
<accession>A0A1M6A1E6</accession>
<evidence type="ECO:0000313" key="2">
    <source>
        <dbReference type="Proteomes" id="UP000184292"/>
    </source>
</evidence>
<dbReference type="AlphaFoldDB" id="A0A1M6A1E6"/>
<dbReference type="Pfam" id="PF20319">
    <property type="entry name" value="DUF6614"/>
    <property type="match status" value="1"/>
</dbReference>
<name>A0A1M6A1E6_9RHOB</name>
<organism evidence="1 2">
    <name type="scientific">Wenxinia saemankumensis</name>
    <dbReference type="NCBI Taxonomy" id="1447782"/>
    <lineage>
        <taxon>Bacteria</taxon>
        <taxon>Pseudomonadati</taxon>
        <taxon>Pseudomonadota</taxon>
        <taxon>Alphaproteobacteria</taxon>
        <taxon>Rhodobacterales</taxon>
        <taxon>Roseobacteraceae</taxon>
        <taxon>Wenxinia</taxon>
    </lineage>
</organism>
<proteinExistence type="predicted"/>
<keyword evidence="2" id="KW-1185">Reference proteome</keyword>
<dbReference type="Proteomes" id="UP000184292">
    <property type="component" value="Unassembled WGS sequence"/>
</dbReference>
<dbReference type="RefSeq" id="WP_073325669.1">
    <property type="nucleotide sequence ID" value="NZ_FQYO01000001.1"/>
</dbReference>
<protein>
    <submittedName>
        <fullName evidence="1">Uncharacterized protein</fullName>
    </submittedName>
</protein>